<proteinExistence type="predicted"/>
<feature type="compositionally biased region" description="Gly residues" evidence="1">
    <location>
        <begin position="138"/>
        <end position="154"/>
    </location>
</feature>
<feature type="compositionally biased region" description="Low complexity" evidence="1">
    <location>
        <begin position="18"/>
        <end position="33"/>
    </location>
</feature>
<feature type="region of interest" description="Disordered" evidence="1">
    <location>
        <begin position="456"/>
        <end position="540"/>
    </location>
</feature>
<dbReference type="Proteomes" id="UP001529338">
    <property type="component" value="Unassembled WGS sequence"/>
</dbReference>
<accession>A0ABT7SE42</accession>
<dbReference type="RefSeq" id="WP_289454215.1">
    <property type="nucleotide sequence ID" value="NZ_JAUCGQ010000001.1"/>
</dbReference>
<feature type="compositionally biased region" description="Low complexity" evidence="1">
    <location>
        <begin position="459"/>
        <end position="492"/>
    </location>
</feature>
<keyword evidence="3" id="KW-1185">Reference proteome</keyword>
<feature type="compositionally biased region" description="Low complexity" evidence="1">
    <location>
        <begin position="126"/>
        <end position="137"/>
    </location>
</feature>
<evidence type="ECO:0000256" key="1">
    <source>
        <dbReference type="SAM" id="MobiDB-lite"/>
    </source>
</evidence>
<feature type="region of interest" description="Disordered" evidence="1">
    <location>
        <begin position="1"/>
        <end position="33"/>
    </location>
</feature>
<gene>
    <name evidence="2" type="ORF">QRT04_05880</name>
</gene>
<comment type="caution">
    <text evidence="2">The sequence shown here is derived from an EMBL/GenBank/DDBJ whole genome shotgun (WGS) entry which is preliminary data.</text>
</comment>
<name>A0ABT7SE42_9CELL</name>
<sequence length="540" mass="52658">MRGVWDAAGSRDGRAGRHAPAAGAGSPGTTVTRGGRAGVAVAAVLVLAATSACAGARGSSGGAFPDLPSAYHRWCGRAIDELIPHWAPELLPGRGAPTLTIDAPADLPADAPWRLRTTLDVPVAPSGTDSRTSTADGDGTGSTAGPGDTPGGGTSSPVPGPAPDPLTAIVYGTDVSLLRDGRVVAVRAGRAAPTVAEATSPENRGDYAAVALPFSEDVEGRFVACDGHTLGGAYDLVVTDTIALEPWATSDVGVAVPTGGTPTEPAPDAWPTDGQALVTVVGASVPVQVATGPGGSPRPLGTATAEPAPAPTGTDPAACGAPVAGLRALAAAPAPIAVDLTTRALPDARRGEPYSFGQRLTNDGTTHLDELTGHPLVLVTRDGRVVGGPGEASDAIGLGVQLDPGTSTQSPGLAASTLLRACVPDQAATVGDPLPPGTYDVWTVWTFTPAAIGPPMRVPETPAAHAAAEGAGTSRGSTGAGTVAGSSGASSSSGGGSSGGASDLPRGTAPGSVDPTGPDAPVSSPASFVAVGGPWPLTIG</sequence>
<organism evidence="2 3">
    <name type="scientific">Cellulomonas alba</name>
    <dbReference type="NCBI Taxonomy" id="3053467"/>
    <lineage>
        <taxon>Bacteria</taxon>
        <taxon>Bacillati</taxon>
        <taxon>Actinomycetota</taxon>
        <taxon>Actinomycetes</taxon>
        <taxon>Micrococcales</taxon>
        <taxon>Cellulomonadaceae</taxon>
        <taxon>Cellulomonas</taxon>
    </lineage>
</organism>
<feature type="region of interest" description="Disordered" evidence="1">
    <location>
        <begin position="290"/>
        <end position="316"/>
    </location>
</feature>
<dbReference type="EMBL" id="JAUCGQ010000001">
    <property type="protein sequence ID" value="MDM7854455.1"/>
    <property type="molecule type" value="Genomic_DNA"/>
</dbReference>
<feature type="region of interest" description="Disordered" evidence="1">
    <location>
        <begin position="120"/>
        <end position="166"/>
    </location>
</feature>
<evidence type="ECO:0000313" key="2">
    <source>
        <dbReference type="EMBL" id="MDM7854455.1"/>
    </source>
</evidence>
<protein>
    <submittedName>
        <fullName evidence="2">Uncharacterized protein</fullName>
    </submittedName>
</protein>
<feature type="compositionally biased region" description="Low complexity" evidence="1">
    <location>
        <begin position="299"/>
        <end position="316"/>
    </location>
</feature>
<evidence type="ECO:0000313" key="3">
    <source>
        <dbReference type="Proteomes" id="UP001529338"/>
    </source>
</evidence>
<reference evidence="2 3" key="1">
    <citation type="submission" date="2023-06" db="EMBL/GenBank/DDBJ databases">
        <title>Cellulomonas sp. MW4 Whole genome sequence.</title>
        <authorList>
            <person name="Park S."/>
        </authorList>
    </citation>
    <scope>NUCLEOTIDE SEQUENCE [LARGE SCALE GENOMIC DNA]</scope>
    <source>
        <strain evidence="2 3">MW4</strain>
    </source>
</reference>